<accession>A0A7S1XAF5</accession>
<evidence type="ECO:0000256" key="7">
    <source>
        <dbReference type="ARBA" id="ARBA00022967"/>
    </source>
</evidence>
<sequence>MVALVGESGSGKSTVIGLVERFYDVAGGAVTLDGADMRSLPLTWVRNHVGLVSQEPTLFAMTVADNIKLGRPGASDAEVHAAAVTANAAGFIEKLPEGYNTYVGERGVQLSGGQKQRVAIARAVLKDPAILLLDEATSALDAESERLVQDALEKLMAGRTTVVVAHRLSTIRRADVIAVMKKGVIVERGSHDELLADPNGAYASLVRLQQAAGH</sequence>
<dbReference type="EMBL" id="HBGG01039380">
    <property type="protein sequence ID" value="CAD9220625.1"/>
    <property type="molecule type" value="Transcribed_RNA"/>
</dbReference>
<dbReference type="InterPro" id="IPR027417">
    <property type="entry name" value="P-loop_NTPase"/>
</dbReference>
<keyword evidence="7" id="KW-1278">Translocase</keyword>
<keyword evidence="8" id="KW-1133">Transmembrane helix</keyword>
<evidence type="ECO:0000259" key="11">
    <source>
        <dbReference type="PROSITE" id="PS50893"/>
    </source>
</evidence>
<evidence type="ECO:0000256" key="8">
    <source>
        <dbReference type="ARBA" id="ARBA00022989"/>
    </source>
</evidence>
<protein>
    <recommendedName>
        <fullName evidence="11">ABC transporter domain-containing protein</fullName>
    </recommendedName>
</protein>
<evidence type="ECO:0000256" key="10">
    <source>
        <dbReference type="ARBA" id="ARBA00023180"/>
    </source>
</evidence>
<keyword evidence="6" id="KW-0067">ATP-binding</keyword>
<evidence type="ECO:0000256" key="5">
    <source>
        <dbReference type="ARBA" id="ARBA00022741"/>
    </source>
</evidence>
<keyword evidence="10" id="KW-0325">Glycoprotein</keyword>
<dbReference type="InterPro" id="IPR003439">
    <property type="entry name" value="ABC_transporter-like_ATP-bd"/>
</dbReference>
<keyword evidence="3" id="KW-0812">Transmembrane</keyword>
<evidence type="ECO:0000256" key="1">
    <source>
        <dbReference type="ARBA" id="ARBA00004141"/>
    </source>
</evidence>
<organism evidence="12">
    <name type="scientific">Tetraselmis chuii</name>
    <dbReference type="NCBI Taxonomy" id="63592"/>
    <lineage>
        <taxon>Eukaryota</taxon>
        <taxon>Viridiplantae</taxon>
        <taxon>Chlorophyta</taxon>
        <taxon>core chlorophytes</taxon>
        <taxon>Chlorodendrophyceae</taxon>
        <taxon>Chlorodendrales</taxon>
        <taxon>Chlorodendraceae</taxon>
        <taxon>Tetraselmis</taxon>
    </lineage>
</organism>
<dbReference type="GO" id="GO:0090374">
    <property type="term" value="P:oligopeptide export from mitochondrion"/>
    <property type="evidence" value="ECO:0007669"/>
    <property type="project" value="TreeGrafter"/>
</dbReference>
<dbReference type="InterPro" id="IPR003593">
    <property type="entry name" value="AAA+_ATPase"/>
</dbReference>
<dbReference type="SMART" id="SM00382">
    <property type="entry name" value="AAA"/>
    <property type="match status" value="1"/>
</dbReference>
<dbReference type="GO" id="GO:0015421">
    <property type="term" value="F:ABC-type oligopeptide transporter activity"/>
    <property type="evidence" value="ECO:0007669"/>
    <property type="project" value="TreeGrafter"/>
</dbReference>
<keyword evidence="4" id="KW-0677">Repeat</keyword>
<keyword evidence="5" id="KW-0547">Nucleotide-binding</keyword>
<proteinExistence type="predicted"/>
<dbReference type="AlphaFoldDB" id="A0A7S1XAF5"/>
<keyword evidence="9" id="KW-0472">Membrane</keyword>
<dbReference type="InterPro" id="IPR017871">
    <property type="entry name" value="ABC_transporter-like_CS"/>
</dbReference>
<dbReference type="FunFam" id="3.40.50.300:FF:000479">
    <property type="entry name" value="Multidrug resistance protein 1A"/>
    <property type="match status" value="1"/>
</dbReference>
<dbReference type="PROSITE" id="PS50893">
    <property type="entry name" value="ABC_TRANSPORTER_2"/>
    <property type="match status" value="1"/>
</dbReference>
<comment type="subcellular location">
    <subcellularLocation>
        <location evidence="1">Membrane</location>
        <topology evidence="1">Multi-pass membrane protein</topology>
    </subcellularLocation>
</comment>
<evidence type="ECO:0000256" key="9">
    <source>
        <dbReference type="ARBA" id="ARBA00023136"/>
    </source>
</evidence>
<keyword evidence="2" id="KW-0813">Transport</keyword>
<evidence type="ECO:0000256" key="6">
    <source>
        <dbReference type="ARBA" id="ARBA00022840"/>
    </source>
</evidence>
<dbReference type="GO" id="GO:0005524">
    <property type="term" value="F:ATP binding"/>
    <property type="evidence" value="ECO:0007669"/>
    <property type="project" value="UniProtKB-KW"/>
</dbReference>
<dbReference type="GO" id="GO:0005743">
    <property type="term" value="C:mitochondrial inner membrane"/>
    <property type="evidence" value="ECO:0007669"/>
    <property type="project" value="TreeGrafter"/>
</dbReference>
<dbReference type="PANTHER" id="PTHR43394:SF11">
    <property type="entry name" value="ATP-BINDING CASSETTE TRANSPORTER"/>
    <property type="match status" value="1"/>
</dbReference>
<evidence type="ECO:0000256" key="3">
    <source>
        <dbReference type="ARBA" id="ARBA00022692"/>
    </source>
</evidence>
<dbReference type="InterPro" id="IPR039421">
    <property type="entry name" value="Type_1_exporter"/>
</dbReference>
<dbReference type="PANTHER" id="PTHR43394">
    <property type="entry name" value="ATP-DEPENDENT PERMEASE MDL1, MITOCHONDRIAL"/>
    <property type="match status" value="1"/>
</dbReference>
<name>A0A7S1XAF5_9CHLO</name>
<dbReference type="Gene3D" id="3.40.50.300">
    <property type="entry name" value="P-loop containing nucleotide triphosphate hydrolases"/>
    <property type="match status" value="1"/>
</dbReference>
<dbReference type="Pfam" id="PF00005">
    <property type="entry name" value="ABC_tran"/>
    <property type="match status" value="1"/>
</dbReference>
<dbReference type="SUPFAM" id="SSF52540">
    <property type="entry name" value="P-loop containing nucleoside triphosphate hydrolases"/>
    <property type="match status" value="1"/>
</dbReference>
<feature type="domain" description="ABC transporter" evidence="11">
    <location>
        <begin position="1"/>
        <end position="207"/>
    </location>
</feature>
<gene>
    <name evidence="12" type="ORF">TCHU04912_LOCUS20265</name>
</gene>
<dbReference type="PROSITE" id="PS00211">
    <property type="entry name" value="ABC_TRANSPORTER_1"/>
    <property type="match status" value="1"/>
</dbReference>
<evidence type="ECO:0000256" key="2">
    <source>
        <dbReference type="ARBA" id="ARBA00022448"/>
    </source>
</evidence>
<dbReference type="GO" id="GO:0016887">
    <property type="term" value="F:ATP hydrolysis activity"/>
    <property type="evidence" value="ECO:0007669"/>
    <property type="project" value="InterPro"/>
</dbReference>
<evidence type="ECO:0000256" key="4">
    <source>
        <dbReference type="ARBA" id="ARBA00022737"/>
    </source>
</evidence>
<reference evidence="12" key="1">
    <citation type="submission" date="2021-01" db="EMBL/GenBank/DDBJ databases">
        <authorList>
            <person name="Corre E."/>
            <person name="Pelletier E."/>
            <person name="Niang G."/>
            <person name="Scheremetjew M."/>
            <person name="Finn R."/>
            <person name="Kale V."/>
            <person name="Holt S."/>
            <person name="Cochrane G."/>
            <person name="Meng A."/>
            <person name="Brown T."/>
            <person name="Cohen L."/>
        </authorList>
    </citation>
    <scope>NUCLEOTIDE SEQUENCE</scope>
    <source>
        <strain evidence="12">PLY429</strain>
    </source>
</reference>
<evidence type="ECO:0000313" key="12">
    <source>
        <dbReference type="EMBL" id="CAD9220625.1"/>
    </source>
</evidence>